<dbReference type="InterPro" id="IPR043148">
    <property type="entry name" value="TagF_C"/>
</dbReference>
<dbReference type="SUPFAM" id="SSF53756">
    <property type="entry name" value="UDP-Glycosyltransferase/glycogen phosphorylase"/>
    <property type="match status" value="1"/>
</dbReference>
<protein>
    <submittedName>
        <fullName evidence="1">WffX</fullName>
    </submittedName>
</protein>
<name>A0A385JMB5_PROVU</name>
<accession>A0A385JMB5</accession>
<dbReference type="EMBL" id="KY710692">
    <property type="protein sequence ID" value="AXY99428.1"/>
    <property type="molecule type" value="Genomic_DNA"/>
</dbReference>
<dbReference type="GO" id="GO:0047355">
    <property type="term" value="F:CDP-glycerol glycerophosphotransferase activity"/>
    <property type="evidence" value="ECO:0007669"/>
    <property type="project" value="InterPro"/>
</dbReference>
<dbReference type="AlphaFoldDB" id="A0A385JMB5"/>
<dbReference type="InterPro" id="IPR007554">
    <property type="entry name" value="Glycerophosphate_synth"/>
</dbReference>
<dbReference type="GO" id="GO:0016020">
    <property type="term" value="C:membrane"/>
    <property type="evidence" value="ECO:0007669"/>
    <property type="project" value="InterPro"/>
</dbReference>
<reference evidence="1" key="1">
    <citation type="journal article" date="2017" name="PLoS ONE">
        <title>Genetic diversity of the O antigens of Proteus species and the development of a suspension array for molecular serotyping.</title>
        <authorList>
            <person name="Yu X."/>
            <person name="Torzewska A."/>
            <person name="Zhang X."/>
            <person name="Yin Z."/>
            <person name="Drzewiecka D."/>
            <person name="Cao H."/>
            <person name="Liu B."/>
            <person name="Knirel Y.A."/>
            <person name="Rozalski A."/>
            <person name="Wang L."/>
        </authorList>
    </citation>
    <scope>NUCLEOTIDE SEQUENCE</scope>
    <source>
        <strain evidence="1">PrK 25/57</strain>
    </source>
</reference>
<evidence type="ECO:0000313" key="1">
    <source>
        <dbReference type="EMBL" id="AXY99428.1"/>
    </source>
</evidence>
<dbReference type="PANTHER" id="PTHR37316:SF3">
    <property type="entry name" value="TEICHOIC ACID GLYCEROL-PHOSPHATE TRANSFERASE"/>
    <property type="match status" value="1"/>
</dbReference>
<dbReference type="Gene3D" id="3.40.50.12580">
    <property type="match status" value="1"/>
</dbReference>
<dbReference type="PANTHER" id="PTHR37316">
    <property type="entry name" value="TEICHOIC ACID GLYCEROL-PHOSPHATE PRIMASE"/>
    <property type="match status" value="1"/>
</dbReference>
<dbReference type="InterPro" id="IPR051612">
    <property type="entry name" value="Teichoic_Acid_Biosynth"/>
</dbReference>
<proteinExistence type="predicted"/>
<sequence length="288" mass="34123">MVGISAKNQIYISLWHGMPFKKICYLGDVDYIGMEDYTAKRICTSEVMRSIISASFHEKANNVYITGQPRNDLLYKEYPIKDIINDLPSQKKIIYYIPTFRENMNNHKYSDGEGIKDNNFLRVFDFDINLLDQFLEDIGCILILKLHPYEEEYFNNIQILSKNIYNIKSSVLLERNIDINQILGQSDCLITDYSSVYFDYLILNKPIIFLTPDIQRYKEKRGGFTLEPFENWTPGEKVTTQKELLNELSNLFIIKEDKYKEYRNTINNIVNQHQDNNNSRRVYEQFFK</sequence>
<dbReference type="Pfam" id="PF04464">
    <property type="entry name" value="Glyphos_transf"/>
    <property type="match status" value="1"/>
</dbReference>
<organism evidence="1">
    <name type="scientific">Proteus vulgaris</name>
    <dbReference type="NCBI Taxonomy" id="585"/>
    <lineage>
        <taxon>Bacteria</taxon>
        <taxon>Pseudomonadati</taxon>
        <taxon>Pseudomonadota</taxon>
        <taxon>Gammaproteobacteria</taxon>
        <taxon>Enterobacterales</taxon>
        <taxon>Morganellaceae</taxon>
        <taxon>Proteus</taxon>
    </lineage>
</organism>